<dbReference type="EMBL" id="MJEQ01000158">
    <property type="protein sequence ID" value="OIT38947.1"/>
    <property type="molecule type" value="Genomic_DNA"/>
</dbReference>
<evidence type="ECO:0000313" key="2">
    <source>
        <dbReference type="Proteomes" id="UP000187609"/>
    </source>
</evidence>
<protein>
    <submittedName>
        <fullName evidence="1">Uncharacterized protein</fullName>
    </submittedName>
</protein>
<gene>
    <name evidence="1" type="ORF">A4A49_52908</name>
</gene>
<comment type="caution">
    <text evidence="1">The sequence shown here is derived from an EMBL/GenBank/DDBJ whole genome shotgun (WGS) entry which is preliminary data.</text>
</comment>
<evidence type="ECO:0000313" key="1">
    <source>
        <dbReference type="EMBL" id="OIT38947.1"/>
    </source>
</evidence>
<dbReference type="Gramene" id="OIT38947">
    <property type="protein sequence ID" value="OIT38947"/>
    <property type="gene ID" value="A4A49_52908"/>
</dbReference>
<organism evidence="1 2">
    <name type="scientific">Nicotiana attenuata</name>
    <name type="common">Coyote tobacco</name>
    <dbReference type="NCBI Taxonomy" id="49451"/>
    <lineage>
        <taxon>Eukaryota</taxon>
        <taxon>Viridiplantae</taxon>
        <taxon>Streptophyta</taxon>
        <taxon>Embryophyta</taxon>
        <taxon>Tracheophyta</taxon>
        <taxon>Spermatophyta</taxon>
        <taxon>Magnoliopsida</taxon>
        <taxon>eudicotyledons</taxon>
        <taxon>Gunneridae</taxon>
        <taxon>Pentapetalae</taxon>
        <taxon>asterids</taxon>
        <taxon>lamiids</taxon>
        <taxon>Solanales</taxon>
        <taxon>Solanaceae</taxon>
        <taxon>Nicotianoideae</taxon>
        <taxon>Nicotianeae</taxon>
        <taxon>Nicotiana</taxon>
    </lineage>
</organism>
<proteinExistence type="predicted"/>
<name>A0A314LCR5_NICAT</name>
<reference evidence="1" key="1">
    <citation type="submission" date="2016-11" db="EMBL/GenBank/DDBJ databases">
        <title>The genome of Nicotiana attenuata.</title>
        <authorList>
            <person name="Xu S."/>
            <person name="Brockmoeller T."/>
            <person name="Gaquerel E."/>
            <person name="Navarro A."/>
            <person name="Kuhl H."/>
            <person name="Gase K."/>
            <person name="Ling Z."/>
            <person name="Zhou W."/>
            <person name="Kreitzer C."/>
            <person name="Stanke M."/>
            <person name="Tang H."/>
            <person name="Lyons E."/>
            <person name="Pandey P."/>
            <person name="Pandey S.P."/>
            <person name="Timmermann B."/>
            <person name="Baldwin I.T."/>
        </authorList>
    </citation>
    <scope>NUCLEOTIDE SEQUENCE [LARGE SCALE GENOMIC DNA]</scope>
    <source>
        <strain evidence="1">UT</strain>
    </source>
</reference>
<keyword evidence="2" id="KW-1185">Reference proteome</keyword>
<accession>A0A314LCR5</accession>
<sequence>MSCRHLQSLQLHHLEVSRNVYPDNPSNVFINQMVVVLNIHAGDGLIDSPCSLCSTEVILCVVVVQMHVGLLDSGLLTTLIKRLKILKSLEVSLYLNSYASGVTSYNESDTISKSKHQVQRSNCTSRPRPAAFETKYDQLRVKCNNEKARYP</sequence>
<dbReference type="AlphaFoldDB" id="A0A314LCR5"/>
<dbReference type="Proteomes" id="UP000187609">
    <property type="component" value="Unassembled WGS sequence"/>
</dbReference>